<evidence type="ECO:0000256" key="4">
    <source>
        <dbReference type="ARBA" id="ARBA00004496"/>
    </source>
</evidence>
<dbReference type="STRING" id="1134406.ADN00_15865"/>
<dbReference type="PANTHER" id="PTHR46244">
    <property type="entry name" value="PHOSPHOENOLPYRUVATE-PROTEIN PHOSPHOTRANSFERASE"/>
    <property type="match status" value="1"/>
</dbReference>
<dbReference type="EMBL" id="LGCL01000039">
    <property type="protein sequence ID" value="KPL72289.1"/>
    <property type="molecule type" value="Genomic_DNA"/>
</dbReference>
<dbReference type="PRINTS" id="PR01736">
    <property type="entry name" value="PHPHTRNFRASE"/>
</dbReference>
<evidence type="ECO:0000256" key="1">
    <source>
        <dbReference type="ARBA" id="ARBA00000683"/>
    </source>
</evidence>
<dbReference type="GO" id="GO:0008965">
    <property type="term" value="F:phosphoenolpyruvate-protein phosphotransferase activity"/>
    <property type="evidence" value="ECO:0007669"/>
    <property type="project" value="UniProtKB-EC"/>
</dbReference>
<dbReference type="PATRIC" id="fig|1134406.4.peg.878"/>
<dbReference type="Gene3D" id="3.20.20.60">
    <property type="entry name" value="Phosphoenolpyruvate-binding domains"/>
    <property type="match status" value="1"/>
</dbReference>
<keyword evidence="12 17" id="KW-0598">Phosphotransferase system</keyword>
<dbReference type="InterPro" id="IPR008731">
    <property type="entry name" value="PTS_EIN"/>
</dbReference>
<evidence type="ECO:0000256" key="9">
    <source>
        <dbReference type="ARBA" id="ARBA00022490"/>
    </source>
</evidence>
<comment type="subcellular location">
    <subcellularLocation>
        <location evidence="4 17">Cytoplasm</location>
    </subcellularLocation>
</comment>
<evidence type="ECO:0000256" key="11">
    <source>
        <dbReference type="ARBA" id="ARBA00022679"/>
    </source>
</evidence>
<evidence type="ECO:0000256" key="12">
    <source>
        <dbReference type="ARBA" id="ARBA00022683"/>
    </source>
</evidence>
<dbReference type="OrthoDB" id="9765468at2"/>
<dbReference type="SUPFAM" id="SSF47831">
    <property type="entry name" value="Enzyme I of the PEP:sugar phosphotransferase system HPr-binding (sub)domain"/>
    <property type="match status" value="1"/>
</dbReference>
<accession>A0A0P6XAU0</accession>
<name>A0A0P6XAU0_9CHLR</name>
<dbReference type="InterPro" id="IPR036618">
    <property type="entry name" value="PtsI_HPr-bd_sf"/>
</dbReference>
<evidence type="ECO:0000256" key="15">
    <source>
        <dbReference type="ARBA" id="ARBA00022842"/>
    </source>
</evidence>
<proteinExistence type="inferred from homology"/>
<dbReference type="GO" id="GO:0046872">
    <property type="term" value="F:metal ion binding"/>
    <property type="evidence" value="ECO:0007669"/>
    <property type="project" value="UniProtKB-KW"/>
</dbReference>
<evidence type="ECO:0000256" key="5">
    <source>
        <dbReference type="ARBA" id="ARBA00007837"/>
    </source>
</evidence>
<evidence type="ECO:0000256" key="8">
    <source>
        <dbReference type="ARBA" id="ARBA00022448"/>
    </source>
</evidence>
<reference evidence="24 25" key="1">
    <citation type="submission" date="2015-07" db="EMBL/GenBank/DDBJ databases">
        <title>Genome sequence of Ornatilinea apprima DSM 23815.</title>
        <authorList>
            <person name="Hemp J."/>
            <person name="Ward L.M."/>
            <person name="Pace L.A."/>
            <person name="Fischer W.W."/>
        </authorList>
    </citation>
    <scope>NUCLEOTIDE SEQUENCE [LARGE SCALE GENOMIC DNA]</scope>
    <source>
        <strain evidence="24 25">P3M-1</strain>
    </source>
</reference>
<sequence length="577" mass="62435">MIEINGIGASRGIGIGPIFQYRTTKIEFETCKVDDPQAELARVRAAVPIARTQLEGVYEHAQNDPSTQAEAEIFQAQLMMLEDPEFWQQVEDQISGERTNAEAAISNVAKTYAEMLRAMDNEYFAARAADVFDVANRVLKILLGISDSPTTGLVQPSIIVAEDLTPSDTVLIDKSLVIGFCTAIGSATSHTAILARGLGLPAVAGAGQEIIGLRNGVMAVINGNDGKLIIEPDLATIQQFQTRLKVAAEIKENALKLAKEPAVTQDGLRVEVVANIGNVEGAIKSLAFGAEGVGLLRTEFLYLERNNLPSEEEQCTAYRAIFEPFGSMPVVLRTLDIGGDKELPYMDMPKEMNPFLGLRALRLCLANPDLFKTQLRAALRAAVGRNVKIMFPMVATLSEIRLAKLALEECRQELSAEGKSFADDIEVGIMVEIPAAAVSADRLAREVDFFSIGTNDLSQYTMAADRTNSAVAGLTNAFQPAVLRLIHQVIQAAHAHGKWVGMCGELAGEPLAAPLLVGMGLDEFSMSAPMIPVIKQILRGLNAAEMKELVEEVLDLDSPEEIQELVKQRVPQADVQV</sequence>
<dbReference type="RefSeq" id="WP_075064009.1">
    <property type="nucleotide sequence ID" value="NZ_LGCL01000039.1"/>
</dbReference>
<evidence type="ECO:0000259" key="23">
    <source>
        <dbReference type="Pfam" id="PF05524"/>
    </source>
</evidence>
<evidence type="ECO:0000259" key="22">
    <source>
        <dbReference type="Pfam" id="PF02896"/>
    </source>
</evidence>
<feature type="binding site" evidence="19">
    <location>
        <position position="466"/>
    </location>
    <ligand>
        <name>phosphoenolpyruvate</name>
        <dbReference type="ChEBI" id="CHEBI:58702"/>
    </ligand>
</feature>
<dbReference type="SUPFAM" id="SSF52009">
    <property type="entry name" value="Phosphohistidine domain"/>
    <property type="match status" value="1"/>
</dbReference>
<dbReference type="PROSITE" id="PS00742">
    <property type="entry name" value="PEP_ENZYMES_2"/>
    <property type="match status" value="1"/>
</dbReference>
<dbReference type="GO" id="GO:0016301">
    <property type="term" value="F:kinase activity"/>
    <property type="evidence" value="ECO:0007669"/>
    <property type="project" value="UniProtKB-KW"/>
</dbReference>
<dbReference type="Gene3D" id="3.50.30.10">
    <property type="entry name" value="Phosphohistidine domain"/>
    <property type="match status" value="1"/>
</dbReference>
<keyword evidence="10 17" id="KW-0762">Sugar transport</keyword>
<keyword evidence="15 17" id="KW-0460">Magnesium</keyword>
<keyword evidence="9 17" id="KW-0963">Cytoplasm</keyword>
<dbReference type="EC" id="2.7.3.9" evidence="6 17"/>
<dbReference type="InterPro" id="IPR015813">
    <property type="entry name" value="Pyrv/PenolPyrv_kinase-like_dom"/>
</dbReference>
<gene>
    <name evidence="24" type="ORF">ADN00_15865</name>
</gene>
<comment type="catalytic activity">
    <reaction evidence="1 17">
        <text>L-histidyl-[protein] + phosphoenolpyruvate = N(pros)-phospho-L-histidyl-[protein] + pyruvate</text>
        <dbReference type="Rhea" id="RHEA:23880"/>
        <dbReference type="Rhea" id="RHEA-COMP:9745"/>
        <dbReference type="Rhea" id="RHEA-COMP:9746"/>
        <dbReference type="ChEBI" id="CHEBI:15361"/>
        <dbReference type="ChEBI" id="CHEBI:29979"/>
        <dbReference type="ChEBI" id="CHEBI:58702"/>
        <dbReference type="ChEBI" id="CHEBI:64837"/>
        <dbReference type="EC" id="2.7.3.9"/>
    </reaction>
</comment>
<dbReference type="PANTHER" id="PTHR46244:SF3">
    <property type="entry name" value="PHOSPHOENOLPYRUVATE-PROTEIN PHOSPHOTRANSFERASE"/>
    <property type="match status" value="1"/>
</dbReference>
<feature type="binding site" evidence="20">
    <location>
        <position position="432"/>
    </location>
    <ligand>
        <name>Mg(2+)</name>
        <dbReference type="ChEBI" id="CHEBI:18420"/>
    </ligand>
</feature>
<evidence type="ECO:0000256" key="3">
    <source>
        <dbReference type="ARBA" id="ARBA00002728"/>
    </source>
</evidence>
<dbReference type="Gene3D" id="1.10.274.10">
    <property type="entry name" value="PtsI, HPr-binding domain"/>
    <property type="match status" value="1"/>
</dbReference>
<dbReference type="Pfam" id="PF05524">
    <property type="entry name" value="PEP-utilisers_N"/>
    <property type="match status" value="1"/>
</dbReference>
<evidence type="ECO:0000256" key="19">
    <source>
        <dbReference type="PIRSR" id="PIRSR000732-2"/>
    </source>
</evidence>
<evidence type="ECO:0000256" key="10">
    <source>
        <dbReference type="ARBA" id="ARBA00022597"/>
    </source>
</evidence>
<dbReference type="InterPro" id="IPR036637">
    <property type="entry name" value="Phosphohistidine_dom_sf"/>
</dbReference>
<evidence type="ECO:0000256" key="17">
    <source>
        <dbReference type="PIRNR" id="PIRNR000732"/>
    </source>
</evidence>
<dbReference type="Proteomes" id="UP000050417">
    <property type="component" value="Unassembled WGS sequence"/>
</dbReference>
<keyword evidence="14 17" id="KW-0418">Kinase</keyword>
<dbReference type="InterPro" id="IPR024692">
    <property type="entry name" value="PTS_EI"/>
</dbReference>
<comment type="function">
    <text evidence="3 17">General (non sugar-specific) component of the phosphoenolpyruvate-dependent sugar phosphotransferase system (sugar PTS). This major carbohydrate active-transport system catalyzes the phosphorylation of incoming sugar substrates concomitantly with their translocation across the cell membrane. Enzyme I transfers the phosphoryl group from phosphoenolpyruvate (PEP) to the phosphoryl carrier protein (HPr).</text>
</comment>
<dbReference type="Pfam" id="PF02896">
    <property type="entry name" value="PEP-utilizers_C"/>
    <property type="match status" value="1"/>
</dbReference>
<evidence type="ECO:0000256" key="20">
    <source>
        <dbReference type="PIRSR" id="PIRSR000732-3"/>
    </source>
</evidence>
<evidence type="ECO:0000256" key="18">
    <source>
        <dbReference type="PIRSR" id="PIRSR000732-1"/>
    </source>
</evidence>
<dbReference type="PIRSF" id="PIRSF000732">
    <property type="entry name" value="PTS_enzyme_I"/>
    <property type="match status" value="1"/>
</dbReference>
<dbReference type="InterPro" id="IPR050499">
    <property type="entry name" value="PEP-utilizing_PTS_enzyme"/>
</dbReference>
<dbReference type="GO" id="GO:0009401">
    <property type="term" value="P:phosphoenolpyruvate-dependent sugar phosphotransferase system"/>
    <property type="evidence" value="ECO:0007669"/>
    <property type="project" value="UniProtKB-KW"/>
</dbReference>
<evidence type="ECO:0000256" key="6">
    <source>
        <dbReference type="ARBA" id="ARBA00012232"/>
    </source>
</evidence>
<dbReference type="AlphaFoldDB" id="A0A0P6XAU0"/>
<feature type="binding site" evidence="19">
    <location>
        <position position="297"/>
    </location>
    <ligand>
        <name>phosphoenolpyruvate</name>
        <dbReference type="ChEBI" id="CHEBI:58702"/>
    </ligand>
</feature>
<keyword evidence="8 17" id="KW-0813">Transport</keyword>
<evidence type="ECO:0000313" key="25">
    <source>
        <dbReference type="Proteomes" id="UP000050417"/>
    </source>
</evidence>
<organism evidence="24 25">
    <name type="scientific">Ornatilinea apprima</name>
    <dbReference type="NCBI Taxonomy" id="1134406"/>
    <lineage>
        <taxon>Bacteria</taxon>
        <taxon>Bacillati</taxon>
        <taxon>Chloroflexota</taxon>
        <taxon>Anaerolineae</taxon>
        <taxon>Anaerolineales</taxon>
        <taxon>Anaerolineaceae</taxon>
        <taxon>Ornatilinea</taxon>
    </lineage>
</organism>
<feature type="domain" description="PEP-utilising enzyme C-terminal" evidence="22">
    <location>
        <begin position="254"/>
        <end position="541"/>
    </location>
</feature>
<comment type="similarity">
    <text evidence="5 17">Belongs to the PEP-utilizing enzyme family.</text>
</comment>
<evidence type="ECO:0000256" key="13">
    <source>
        <dbReference type="ARBA" id="ARBA00022723"/>
    </source>
</evidence>
<feature type="binding site" evidence="20">
    <location>
        <position position="456"/>
    </location>
    <ligand>
        <name>Mg(2+)</name>
        <dbReference type="ChEBI" id="CHEBI:18420"/>
    </ligand>
</feature>
<dbReference type="NCBIfam" id="TIGR01417">
    <property type="entry name" value="PTS_I_fam"/>
    <property type="match status" value="1"/>
</dbReference>
<comment type="caution">
    <text evidence="24">The sequence shown here is derived from an EMBL/GenBank/DDBJ whole genome shotgun (WGS) entry which is preliminary data.</text>
</comment>
<comment type="cofactor">
    <cofactor evidence="2 17 20">
        <name>Mg(2+)</name>
        <dbReference type="ChEBI" id="CHEBI:18420"/>
    </cofactor>
</comment>
<dbReference type="GO" id="GO:0005737">
    <property type="term" value="C:cytoplasm"/>
    <property type="evidence" value="ECO:0007669"/>
    <property type="project" value="UniProtKB-SubCell"/>
</dbReference>
<feature type="binding site" evidence="19">
    <location>
        <position position="333"/>
    </location>
    <ligand>
        <name>phosphoenolpyruvate</name>
        <dbReference type="ChEBI" id="CHEBI:58702"/>
    </ligand>
</feature>
<keyword evidence="11 17" id="KW-0808">Transferase</keyword>
<evidence type="ECO:0000256" key="7">
    <source>
        <dbReference type="ARBA" id="ARBA00016544"/>
    </source>
</evidence>
<dbReference type="InterPro" id="IPR040442">
    <property type="entry name" value="Pyrv_kinase-like_dom_sf"/>
</dbReference>
<evidence type="ECO:0000256" key="14">
    <source>
        <dbReference type="ARBA" id="ARBA00022777"/>
    </source>
</evidence>
<dbReference type="InterPro" id="IPR000121">
    <property type="entry name" value="PEP_util_C"/>
</dbReference>
<keyword evidence="13 17" id="KW-0479">Metal-binding</keyword>
<dbReference type="SUPFAM" id="SSF51621">
    <property type="entry name" value="Phosphoenolpyruvate/pyruvate domain"/>
    <property type="match status" value="1"/>
</dbReference>
<evidence type="ECO:0000259" key="21">
    <source>
        <dbReference type="Pfam" id="PF00391"/>
    </source>
</evidence>
<feature type="domain" description="Phosphotransferase system enzyme I N-terminal" evidence="23">
    <location>
        <begin position="5"/>
        <end position="127"/>
    </location>
</feature>
<evidence type="ECO:0000256" key="16">
    <source>
        <dbReference type="ARBA" id="ARBA00033235"/>
    </source>
</evidence>
<evidence type="ECO:0000256" key="2">
    <source>
        <dbReference type="ARBA" id="ARBA00001946"/>
    </source>
</evidence>
<protein>
    <recommendedName>
        <fullName evidence="7 17">Phosphoenolpyruvate-protein phosphotransferase</fullName>
        <ecNumber evidence="6 17">2.7.3.9</ecNumber>
    </recommendedName>
    <alternativeName>
        <fullName evidence="16 17">Phosphotransferase system, enzyme I</fullName>
    </alternativeName>
</protein>
<feature type="binding site" evidence="19">
    <location>
        <begin position="455"/>
        <end position="456"/>
    </location>
    <ligand>
        <name>phosphoenolpyruvate</name>
        <dbReference type="ChEBI" id="CHEBI:58702"/>
    </ligand>
</feature>
<evidence type="ECO:0000313" key="24">
    <source>
        <dbReference type="EMBL" id="KPL72289.1"/>
    </source>
</evidence>
<dbReference type="Pfam" id="PF00391">
    <property type="entry name" value="PEP-utilizers"/>
    <property type="match status" value="1"/>
</dbReference>
<dbReference type="InterPro" id="IPR008279">
    <property type="entry name" value="PEP-util_enz_mobile_dom"/>
</dbReference>
<feature type="domain" description="PEP-utilising enzyme mobile" evidence="21">
    <location>
        <begin position="155"/>
        <end position="226"/>
    </location>
</feature>
<dbReference type="InterPro" id="IPR023151">
    <property type="entry name" value="PEP_util_CS"/>
</dbReference>
<feature type="active site" description="Tele-phosphohistidine intermediate" evidence="18">
    <location>
        <position position="190"/>
    </location>
</feature>
<keyword evidence="25" id="KW-1185">Reference proteome</keyword>
<dbReference type="InterPro" id="IPR006318">
    <property type="entry name" value="PTS_EI-like"/>
</dbReference>
<feature type="active site" description="Proton donor" evidence="18">
    <location>
        <position position="503"/>
    </location>
</feature>